<dbReference type="Pfam" id="PF13522">
    <property type="entry name" value="GATase_6"/>
    <property type="match status" value="1"/>
</dbReference>
<dbReference type="PROSITE" id="PS51278">
    <property type="entry name" value="GATASE_TYPE_2"/>
    <property type="match status" value="1"/>
</dbReference>
<accession>A0A485LAT3</accession>
<gene>
    <name evidence="11" type="primary">Aste57867_18054</name>
    <name evidence="10" type="ORF">As57867_017992</name>
    <name evidence="11" type="ORF">ASTE57867_18054</name>
</gene>
<feature type="domain" description="SIS" evidence="9">
    <location>
        <begin position="497"/>
        <end position="636"/>
    </location>
</feature>
<evidence type="ECO:0000313" key="12">
    <source>
        <dbReference type="Proteomes" id="UP000332933"/>
    </source>
</evidence>
<evidence type="ECO:0000313" key="11">
    <source>
        <dbReference type="EMBL" id="VFT94793.1"/>
    </source>
</evidence>
<evidence type="ECO:0000259" key="8">
    <source>
        <dbReference type="PROSITE" id="PS51278"/>
    </source>
</evidence>
<dbReference type="CDD" id="cd05009">
    <property type="entry name" value="SIS_GlmS_GlmD_2"/>
    <property type="match status" value="1"/>
</dbReference>
<protein>
    <recommendedName>
        <fullName evidence="3">Glutamine--fructose-6-phosphate aminotransferase [isomerizing]</fullName>
        <ecNumber evidence="2">2.6.1.16</ecNumber>
    </recommendedName>
</protein>
<reference evidence="10" key="2">
    <citation type="submission" date="2019-06" db="EMBL/GenBank/DDBJ databases">
        <title>Genomics analysis of Aphanomyces spp. identifies a new class of oomycete effector associated with host adaptation.</title>
        <authorList>
            <person name="Gaulin E."/>
        </authorList>
    </citation>
    <scope>NUCLEOTIDE SEQUENCE</scope>
    <source>
        <strain evidence="10">CBS 578.67</strain>
    </source>
</reference>
<dbReference type="InterPro" id="IPR035490">
    <property type="entry name" value="GlmS/FrlB_SIS"/>
</dbReference>
<keyword evidence="12" id="KW-1185">Reference proteome</keyword>
<evidence type="ECO:0000256" key="1">
    <source>
        <dbReference type="ARBA" id="ARBA00001031"/>
    </source>
</evidence>
<evidence type="ECO:0000313" key="10">
    <source>
        <dbReference type="EMBL" id="KAF0690567.1"/>
    </source>
</evidence>
<dbReference type="InterPro" id="IPR035466">
    <property type="entry name" value="GlmS/AgaS_SIS"/>
</dbReference>
<dbReference type="OrthoDB" id="15235at2759"/>
<dbReference type="SUPFAM" id="SSF53697">
    <property type="entry name" value="SIS domain"/>
    <property type="match status" value="1"/>
</dbReference>
<dbReference type="FunFam" id="3.40.50.10490:FF:000036">
    <property type="entry name" value="Glutamine-fructose-6-phosphate transaminase (Isomerizing), variant"/>
    <property type="match status" value="1"/>
</dbReference>
<evidence type="ECO:0000256" key="2">
    <source>
        <dbReference type="ARBA" id="ARBA00012916"/>
    </source>
</evidence>
<dbReference type="PROSITE" id="PS51464">
    <property type="entry name" value="SIS"/>
    <property type="match status" value="2"/>
</dbReference>
<evidence type="ECO:0000259" key="9">
    <source>
        <dbReference type="PROSITE" id="PS51464"/>
    </source>
</evidence>
<feature type="domain" description="SIS" evidence="9">
    <location>
        <begin position="326"/>
        <end position="465"/>
    </location>
</feature>
<evidence type="ECO:0000256" key="3">
    <source>
        <dbReference type="ARBA" id="ARBA00016090"/>
    </source>
</evidence>
<name>A0A485LAT3_9STRA</name>
<sequence length="645" mass="69378">MQKSHRHMRVAALSALSLVGWDKGWKEKSTSSCCGIVGVIGTQQNAKEILLEGLTVLQTRGYDSAGMCTLQSQDSSPQLVTSKFANSNLKTTGDAIVRLRRASELHQNTAIGIAHTRWATQGAKTDANAHPHYDYKNRIALVHNGSLQNTQLLRKKLRAHGITFCSDTDSEVIAQLIGLYLDRKYSLVDAVKSALGELMGTWGVAVLSCEGELVVGCHGSPMAIGIGNDQMFVASEVSAFRRHTDTIIELEDGEVVLVHADGASIDRSRIKTADKSSHQQIPLSSAPWAHWTLREIEEQPEAISRALNFGGRLTSYGVTMGGLTLRKDELLNVQHLIVTGCGSSMHAGVYGAHLMESLRAFHTVRVVDATTLSMQQLNTPNGGLLALSQSGETKDVLDGVTQAQKINVPCFSITNGVGSRIALTTKIGAYQNAGLETAVTSTKSFSTQVTVMALVACWFAQHRGLGQTKEAALKQALFRLPAAFTTALSTRDYCKEGAALLEKAESCVVVGSAHHGANAIAAEGAMKFRELACLHSTTYVGEPEYLLQSLLNDQPVVMLLFENTNMEPLLNLSHQLRDAGVPLVIITDSPSRAANIGSVTIPVPENGALTPLSAIVPLQLIAYELALLRGYNPDVPRNLSKTVKD</sequence>
<dbReference type="PANTHER" id="PTHR10937:SF0">
    <property type="entry name" value="GLUTAMINE--FRUCTOSE-6-PHOSPHATE TRANSAMINASE (ISOMERIZING)"/>
    <property type="match status" value="1"/>
</dbReference>
<dbReference type="PANTHER" id="PTHR10937">
    <property type="entry name" value="GLUCOSAMINE--FRUCTOSE-6-PHOSPHATE AMINOTRANSFERASE, ISOMERIZING"/>
    <property type="match status" value="1"/>
</dbReference>
<feature type="domain" description="Glutamine amidotransferase type-2" evidence="8">
    <location>
        <begin position="34"/>
        <end position="261"/>
    </location>
</feature>
<dbReference type="GO" id="GO:0097367">
    <property type="term" value="F:carbohydrate derivative binding"/>
    <property type="evidence" value="ECO:0007669"/>
    <property type="project" value="InterPro"/>
</dbReference>
<dbReference type="FunFam" id="3.60.20.10:FF:000006">
    <property type="entry name" value="Glutamine--fructose-6-phosphate aminotransferase [isomerizing]"/>
    <property type="match status" value="1"/>
</dbReference>
<dbReference type="InterPro" id="IPR046348">
    <property type="entry name" value="SIS_dom_sf"/>
</dbReference>
<dbReference type="SUPFAM" id="SSF56235">
    <property type="entry name" value="N-terminal nucleophile aminohydrolases (Ntn hydrolases)"/>
    <property type="match status" value="1"/>
</dbReference>
<proteinExistence type="predicted"/>
<keyword evidence="7" id="KW-0315">Glutamine amidotransferase</keyword>
<evidence type="ECO:0000256" key="7">
    <source>
        <dbReference type="ARBA" id="ARBA00022962"/>
    </source>
</evidence>
<comment type="catalytic activity">
    <reaction evidence="1">
        <text>D-fructose 6-phosphate + L-glutamine = D-glucosamine 6-phosphate + L-glutamate</text>
        <dbReference type="Rhea" id="RHEA:13237"/>
        <dbReference type="ChEBI" id="CHEBI:29985"/>
        <dbReference type="ChEBI" id="CHEBI:58359"/>
        <dbReference type="ChEBI" id="CHEBI:58725"/>
        <dbReference type="ChEBI" id="CHEBI:61527"/>
        <dbReference type="EC" id="2.6.1.16"/>
    </reaction>
</comment>
<keyword evidence="6" id="KW-0677">Repeat</keyword>
<dbReference type="AlphaFoldDB" id="A0A485LAT3"/>
<dbReference type="GO" id="GO:0006487">
    <property type="term" value="P:protein N-linked glycosylation"/>
    <property type="evidence" value="ECO:0007669"/>
    <property type="project" value="TreeGrafter"/>
</dbReference>
<dbReference type="Gene3D" id="3.40.50.10490">
    <property type="entry name" value="Glucose-6-phosphate isomerase like protein, domain 1"/>
    <property type="match status" value="2"/>
</dbReference>
<dbReference type="InterPro" id="IPR029055">
    <property type="entry name" value="Ntn_hydrolases_N"/>
</dbReference>
<dbReference type="InterPro" id="IPR001347">
    <property type="entry name" value="SIS_dom"/>
</dbReference>
<dbReference type="EC" id="2.6.1.16" evidence="2"/>
<dbReference type="Pfam" id="PF01380">
    <property type="entry name" value="SIS"/>
    <property type="match status" value="2"/>
</dbReference>
<reference evidence="11 12" key="1">
    <citation type="submission" date="2019-03" db="EMBL/GenBank/DDBJ databases">
        <authorList>
            <person name="Gaulin E."/>
            <person name="Dumas B."/>
        </authorList>
    </citation>
    <scope>NUCLEOTIDE SEQUENCE [LARGE SCALE GENOMIC DNA]</scope>
    <source>
        <strain evidence="11">CBS 568.67</strain>
    </source>
</reference>
<dbReference type="EMBL" id="CAADRA010006393">
    <property type="protein sequence ID" value="VFT94793.1"/>
    <property type="molecule type" value="Genomic_DNA"/>
</dbReference>
<dbReference type="GO" id="GO:0006002">
    <property type="term" value="P:fructose 6-phosphate metabolic process"/>
    <property type="evidence" value="ECO:0007669"/>
    <property type="project" value="TreeGrafter"/>
</dbReference>
<dbReference type="EMBL" id="VJMH01006372">
    <property type="protein sequence ID" value="KAF0690567.1"/>
    <property type="molecule type" value="Genomic_DNA"/>
</dbReference>
<evidence type="ECO:0000256" key="4">
    <source>
        <dbReference type="ARBA" id="ARBA00022576"/>
    </source>
</evidence>
<dbReference type="InterPro" id="IPR017932">
    <property type="entry name" value="GATase_2_dom"/>
</dbReference>
<dbReference type="GO" id="GO:0006047">
    <property type="term" value="P:UDP-N-acetylglucosamine metabolic process"/>
    <property type="evidence" value="ECO:0007669"/>
    <property type="project" value="TreeGrafter"/>
</dbReference>
<organism evidence="11 12">
    <name type="scientific">Aphanomyces stellatus</name>
    <dbReference type="NCBI Taxonomy" id="120398"/>
    <lineage>
        <taxon>Eukaryota</taxon>
        <taxon>Sar</taxon>
        <taxon>Stramenopiles</taxon>
        <taxon>Oomycota</taxon>
        <taxon>Saprolegniomycetes</taxon>
        <taxon>Saprolegniales</taxon>
        <taxon>Verrucalvaceae</taxon>
        <taxon>Aphanomyces</taxon>
    </lineage>
</organism>
<evidence type="ECO:0000256" key="6">
    <source>
        <dbReference type="ARBA" id="ARBA00022737"/>
    </source>
</evidence>
<dbReference type="Gene3D" id="3.60.20.10">
    <property type="entry name" value="Glutamine Phosphoribosylpyrophosphate, subunit 1, domain 1"/>
    <property type="match status" value="1"/>
</dbReference>
<evidence type="ECO:0000256" key="5">
    <source>
        <dbReference type="ARBA" id="ARBA00022679"/>
    </source>
</evidence>
<dbReference type="CDD" id="cd05008">
    <property type="entry name" value="SIS_GlmS_GlmD_1"/>
    <property type="match status" value="1"/>
</dbReference>
<dbReference type="Proteomes" id="UP000332933">
    <property type="component" value="Unassembled WGS sequence"/>
</dbReference>
<dbReference type="CDD" id="cd00714">
    <property type="entry name" value="GFAT"/>
    <property type="match status" value="1"/>
</dbReference>
<dbReference type="GO" id="GO:0004360">
    <property type="term" value="F:glutamine-fructose-6-phosphate transaminase (isomerizing) activity"/>
    <property type="evidence" value="ECO:0007669"/>
    <property type="project" value="UniProtKB-EC"/>
</dbReference>
<dbReference type="NCBIfam" id="NF001484">
    <property type="entry name" value="PRK00331.1"/>
    <property type="match status" value="1"/>
</dbReference>
<keyword evidence="5" id="KW-0808">Transferase</keyword>
<dbReference type="InterPro" id="IPR047084">
    <property type="entry name" value="GFAT_N"/>
</dbReference>
<keyword evidence="4" id="KW-0032">Aminotransferase</keyword>